<name>A0A8H5EYH4_9AGAR</name>
<dbReference type="Gene3D" id="3.30.160.60">
    <property type="entry name" value="Classic Zinc Finger"/>
    <property type="match status" value="1"/>
</dbReference>
<evidence type="ECO:0000256" key="6">
    <source>
        <dbReference type="SAM" id="MobiDB-lite"/>
    </source>
</evidence>
<dbReference type="AlphaFoldDB" id="A0A8H5EYH4"/>
<comment type="caution">
    <text evidence="8">The sequence shown here is derived from an EMBL/GenBank/DDBJ whole genome shotgun (WGS) entry which is preliminary data.</text>
</comment>
<dbReference type="SUPFAM" id="SSF57667">
    <property type="entry name" value="beta-beta-alpha zinc fingers"/>
    <property type="match status" value="1"/>
</dbReference>
<dbReference type="GO" id="GO:0045944">
    <property type="term" value="P:positive regulation of transcription by RNA polymerase II"/>
    <property type="evidence" value="ECO:0007669"/>
    <property type="project" value="TreeGrafter"/>
</dbReference>
<feature type="region of interest" description="Disordered" evidence="6">
    <location>
        <begin position="807"/>
        <end position="835"/>
    </location>
</feature>
<feature type="compositionally biased region" description="Basic and acidic residues" evidence="6">
    <location>
        <begin position="264"/>
        <end position="290"/>
    </location>
</feature>
<keyword evidence="4" id="KW-0862">Zinc</keyword>
<gene>
    <name evidence="8" type="ORF">D9611_003925</name>
</gene>
<feature type="region of interest" description="Disordered" evidence="6">
    <location>
        <begin position="645"/>
        <end position="737"/>
    </location>
</feature>
<dbReference type="InterPro" id="IPR036236">
    <property type="entry name" value="Znf_C2H2_sf"/>
</dbReference>
<evidence type="ECO:0000259" key="7">
    <source>
        <dbReference type="PROSITE" id="PS50157"/>
    </source>
</evidence>
<accession>A0A8H5EYH4</accession>
<evidence type="ECO:0000256" key="1">
    <source>
        <dbReference type="ARBA" id="ARBA00022723"/>
    </source>
</evidence>
<protein>
    <recommendedName>
        <fullName evidence="7">C2H2-type domain-containing protein</fullName>
    </recommendedName>
</protein>
<evidence type="ECO:0000256" key="5">
    <source>
        <dbReference type="PROSITE-ProRule" id="PRU00042"/>
    </source>
</evidence>
<dbReference type="GO" id="GO:0005634">
    <property type="term" value="C:nucleus"/>
    <property type="evidence" value="ECO:0007669"/>
    <property type="project" value="TreeGrafter"/>
</dbReference>
<evidence type="ECO:0000313" key="9">
    <source>
        <dbReference type="Proteomes" id="UP000541558"/>
    </source>
</evidence>
<dbReference type="PANTHER" id="PTHR24403:SF100">
    <property type="entry name" value="C2H2-TYPE DOMAIN-CONTAINING PROTEIN"/>
    <property type="match status" value="1"/>
</dbReference>
<dbReference type="SMART" id="SM00355">
    <property type="entry name" value="ZnF_C2H2"/>
    <property type="match status" value="1"/>
</dbReference>
<feature type="region of interest" description="Disordered" evidence="6">
    <location>
        <begin position="235"/>
        <end position="291"/>
    </location>
</feature>
<proteinExistence type="predicted"/>
<evidence type="ECO:0000313" key="8">
    <source>
        <dbReference type="EMBL" id="KAF5317275.1"/>
    </source>
</evidence>
<dbReference type="PROSITE" id="PS50157">
    <property type="entry name" value="ZINC_FINGER_C2H2_2"/>
    <property type="match status" value="1"/>
</dbReference>
<feature type="region of interest" description="Disordered" evidence="6">
    <location>
        <begin position="755"/>
        <end position="774"/>
    </location>
</feature>
<feature type="compositionally biased region" description="Basic and acidic residues" evidence="6">
    <location>
        <begin position="764"/>
        <end position="774"/>
    </location>
</feature>
<feature type="compositionally biased region" description="Polar residues" evidence="6">
    <location>
        <begin position="825"/>
        <end position="835"/>
    </location>
</feature>
<feature type="compositionally biased region" description="Low complexity" evidence="6">
    <location>
        <begin position="645"/>
        <end position="655"/>
    </location>
</feature>
<dbReference type="Proteomes" id="UP000541558">
    <property type="component" value="Unassembled WGS sequence"/>
</dbReference>
<feature type="compositionally biased region" description="Basic and acidic residues" evidence="6">
    <location>
        <begin position="426"/>
        <end position="438"/>
    </location>
</feature>
<feature type="compositionally biased region" description="Polar residues" evidence="6">
    <location>
        <begin position="492"/>
        <end position="510"/>
    </location>
</feature>
<feature type="domain" description="C2H2-type" evidence="7">
    <location>
        <begin position="736"/>
        <end position="768"/>
    </location>
</feature>
<reference evidence="8 9" key="1">
    <citation type="journal article" date="2020" name="ISME J.">
        <title>Uncovering the hidden diversity of litter-decomposition mechanisms in mushroom-forming fungi.</title>
        <authorList>
            <person name="Floudas D."/>
            <person name="Bentzer J."/>
            <person name="Ahren D."/>
            <person name="Johansson T."/>
            <person name="Persson P."/>
            <person name="Tunlid A."/>
        </authorList>
    </citation>
    <scope>NUCLEOTIDE SEQUENCE [LARGE SCALE GENOMIC DNA]</scope>
    <source>
        <strain evidence="8 9">CBS 175.51</strain>
    </source>
</reference>
<keyword evidence="9" id="KW-1185">Reference proteome</keyword>
<feature type="compositionally biased region" description="Basic and acidic residues" evidence="6">
    <location>
        <begin position="379"/>
        <end position="388"/>
    </location>
</feature>
<feature type="region of interest" description="Disordered" evidence="6">
    <location>
        <begin position="339"/>
        <end position="531"/>
    </location>
</feature>
<dbReference type="OrthoDB" id="654211at2759"/>
<dbReference type="GO" id="GO:0008270">
    <property type="term" value="F:zinc ion binding"/>
    <property type="evidence" value="ECO:0007669"/>
    <property type="project" value="UniProtKB-KW"/>
</dbReference>
<organism evidence="8 9">
    <name type="scientific">Ephemerocybe angulata</name>
    <dbReference type="NCBI Taxonomy" id="980116"/>
    <lineage>
        <taxon>Eukaryota</taxon>
        <taxon>Fungi</taxon>
        <taxon>Dikarya</taxon>
        <taxon>Basidiomycota</taxon>
        <taxon>Agaricomycotina</taxon>
        <taxon>Agaricomycetes</taxon>
        <taxon>Agaricomycetidae</taxon>
        <taxon>Agaricales</taxon>
        <taxon>Agaricineae</taxon>
        <taxon>Psathyrellaceae</taxon>
        <taxon>Ephemerocybe</taxon>
    </lineage>
</organism>
<keyword evidence="2" id="KW-0677">Repeat</keyword>
<dbReference type="InterPro" id="IPR050688">
    <property type="entry name" value="Zinc_finger/UBP_domain"/>
</dbReference>
<keyword evidence="3 5" id="KW-0863">Zinc-finger</keyword>
<evidence type="ECO:0000256" key="2">
    <source>
        <dbReference type="ARBA" id="ARBA00022737"/>
    </source>
</evidence>
<dbReference type="EMBL" id="JAACJK010000219">
    <property type="protein sequence ID" value="KAF5317275.1"/>
    <property type="molecule type" value="Genomic_DNA"/>
</dbReference>
<dbReference type="PANTHER" id="PTHR24403">
    <property type="entry name" value="ZINC FINGER PROTEIN"/>
    <property type="match status" value="1"/>
</dbReference>
<evidence type="ECO:0000256" key="4">
    <source>
        <dbReference type="ARBA" id="ARBA00022833"/>
    </source>
</evidence>
<dbReference type="InterPro" id="IPR013087">
    <property type="entry name" value="Znf_C2H2_type"/>
</dbReference>
<evidence type="ECO:0000256" key="3">
    <source>
        <dbReference type="ARBA" id="ARBA00022771"/>
    </source>
</evidence>
<feature type="compositionally biased region" description="Low complexity" evidence="6">
    <location>
        <begin position="708"/>
        <end position="720"/>
    </location>
</feature>
<keyword evidence="1" id="KW-0479">Metal-binding</keyword>
<sequence>MRTSLLDEALDEAINEALDAAVQGHARLTPLQEMFPPDPELEAWRKEPTPPPLPPIASLKRRPSPTIKEEVAGDELPLHATEDNGIGPNTLPRMLLRSLEDPSLYRITEKDVTEGHPLPMPKSEQESLERHIPRDPEDIEPKLYSLFPDGCTHPKCVCHGILPPGHRPNSGQDLTKDEVYTKPDGTIATRPREIKVLYYDIPVRKPLPKPDNAEPGGSEGHRVGIVSALLAEGKPSQSGRTIGVAPAVIVQDSSDKQRRKHGSGKKEGERTRRKDSSRKGKGKGKEKDIQEELETTTIQVVREVRGGMSIASLLSDEPFDYTKIVDSFMPSTQPLFLSPNTAATTLPTPPPSTASSDASFTGTQDENSPEEPEAPSSSHSDETFRERPSPTVDSPDRPNIPLEPSPEEAEANQMTESAGRSPLPAMDDHSRSSEEDSHPSSAPDSMDVDEPPPPITVEAPWTDDMMDVDQPPPITTHQPQQHPIEHEDEDSQTILYHQSDANTEVDNLNLASPLPDDWPEVSSFPQPEHPLLSTDASCPHSHYTESPGGSSQGAPHTRIFMNPPRIQINPALNYQAGEPIWGPVPGQRVLYHPPPSASAEDVMMHGEPHPIHTAYHLPPAEHNHAPVHHPHFPVSLPPFAFSHLNSPSTPSSSYTLPPPPHILTPHGNQSLAGTSRMHTKQSPSSDFEASADARLPTIDESKPDFTDPSSASTSSSPNKAAKPRAPKASTGAPKPFKCEFPGCNATFTRKNDVQRHMKSASAHRNFEQEAKGDFDDKKCPRCGRILSREDSARRHFESGACGKRELPSEQVLKGKRVAGGPKAVQDTNSRSRSRT</sequence>